<dbReference type="GO" id="GO:0046491">
    <property type="term" value="P:L-methylmalonyl-CoA metabolic process"/>
    <property type="evidence" value="ECO:0007669"/>
    <property type="project" value="TreeGrafter"/>
</dbReference>
<proteinExistence type="predicted"/>
<sequence length="140" mass="14815">MIGELHHYGVTVSDMEESLDFYRDSLGLAVSERLSFASEEFSTFVGVEGVDVDIAFLDAGGGAVELLEYAAPPGGDANEGVENNDVGAAHVCLEVPDIEAVHDDLNGTVEFLSPPQRLSNGAKVAYVFDPDGNVVELLEA</sequence>
<dbReference type="PANTHER" id="PTHR43048:SF3">
    <property type="entry name" value="METHYLMALONYL-COA EPIMERASE, MITOCHONDRIAL"/>
    <property type="match status" value="1"/>
</dbReference>
<keyword evidence="4" id="KW-1185">Reference proteome</keyword>
<dbReference type="EMBL" id="CP034345">
    <property type="protein sequence ID" value="QGX93833.1"/>
    <property type="molecule type" value="Genomic_DNA"/>
</dbReference>
<dbReference type="GO" id="GO:0004493">
    <property type="term" value="F:methylmalonyl-CoA epimerase activity"/>
    <property type="evidence" value="ECO:0007669"/>
    <property type="project" value="TreeGrafter"/>
</dbReference>
<dbReference type="InterPro" id="IPR037523">
    <property type="entry name" value="VOC_core"/>
</dbReference>
<dbReference type="GO" id="GO:0046872">
    <property type="term" value="F:metal ion binding"/>
    <property type="evidence" value="ECO:0007669"/>
    <property type="project" value="UniProtKB-KW"/>
</dbReference>
<dbReference type="InterPro" id="IPR029068">
    <property type="entry name" value="Glyas_Bleomycin-R_OHBP_Dase"/>
</dbReference>
<evidence type="ECO:0000313" key="3">
    <source>
        <dbReference type="EMBL" id="QGX93833.1"/>
    </source>
</evidence>
<dbReference type="Pfam" id="PF00903">
    <property type="entry name" value="Glyoxalase"/>
    <property type="match status" value="1"/>
</dbReference>
<dbReference type="Proteomes" id="UP000428325">
    <property type="component" value="Chromosome"/>
</dbReference>
<dbReference type="PROSITE" id="PS51819">
    <property type="entry name" value="VOC"/>
    <property type="match status" value="1"/>
</dbReference>
<organism evidence="3 4">
    <name type="scientific">Haloplanus rallus</name>
    <dbReference type="NCBI Taxonomy" id="1816183"/>
    <lineage>
        <taxon>Archaea</taxon>
        <taxon>Methanobacteriati</taxon>
        <taxon>Methanobacteriota</taxon>
        <taxon>Stenosarchaea group</taxon>
        <taxon>Halobacteria</taxon>
        <taxon>Halobacteriales</taxon>
        <taxon>Haloferacaceae</taxon>
        <taxon>Haloplanus</taxon>
    </lineage>
</organism>
<dbReference type="InterPro" id="IPR004360">
    <property type="entry name" value="Glyas_Fos-R_dOase_dom"/>
</dbReference>
<keyword evidence="1" id="KW-0479">Metal-binding</keyword>
<evidence type="ECO:0000256" key="1">
    <source>
        <dbReference type="ARBA" id="ARBA00022723"/>
    </source>
</evidence>
<evidence type="ECO:0000313" key="4">
    <source>
        <dbReference type="Proteomes" id="UP000428325"/>
    </source>
</evidence>
<reference evidence="3 4" key="1">
    <citation type="submission" date="2018-12" db="EMBL/GenBank/DDBJ databases">
        <title>Complete genome sequence of Haloplanus rallus MBLA0036.</title>
        <authorList>
            <person name="Nam Y.-d."/>
            <person name="Kang J."/>
            <person name="Chung W.-H."/>
            <person name="Park Y.S."/>
        </authorList>
    </citation>
    <scope>NUCLEOTIDE SEQUENCE [LARGE SCALE GENOMIC DNA]</scope>
    <source>
        <strain evidence="3 4">MBLA0036</strain>
    </source>
</reference>
<dbReference type="PANTHER" id="PTHR43048">
    <property type="entry name" value="METHYLMALONYL-COA EPIMERASE"/>
    <property type="match status" value="1"/>
</dbReference>
<dbReference type="SUPFAM" id="SSF54593">
    <property type="entry name" value="Glyoxalase/Bleomycin resistance protein/Dihydroxybiphenyl dioxygenase"/>
    <property type="match status" value="1"/>
</dbReference>
<dbReference type="AlphaFoldDB" id="A0A6B9FEK5"/>
<name>A0A6B9FEK5_9EURY</name>
<gene>
    <name evidence="3" type="ORF">EI982_03055</name>
</gene>
<accession>A0A6B9FEK5</accession>
<dbReference type="Gene3D" id="3.10.180.10">
    <property type="entry name" value="2,3-Dihydroxybiphenyl 1,2-Dioxygenase, domain 1"/>
    <property type="match status" value="1"/>
</dbReference>
<dbReference type="KEGG" id="hra:EI982_03055"/>
<dbReference type="InterPro" id="IPR051785">
    <property type="entry name" value="MMCE/EMCE_epimerase"/>
</dbReference>
<evidence type="ECO:0000259" key="2">
    <source>
        <dbReference type="PROSITE" id="PS51819"/>
    </source>
</evidence>
<protein>
    <submittedName>
        <fullName evidence="3">VOC family protein</fullName>
    </submittedName>
</protein>
<feature type="domain" description="VOC" evidence="2">
    <location>
        <begin position="4"/>
        <end position="140"/>
    </location>
</feature>